<feature type="signal peptide" evidence="1">
    <location>
        <begin position="1"/>
        <end position="22"/>
    </location>
</feature>
<gene>
    <name evidence="2" type="ORF">D1781_17220</name>
</gene>
<dbReference type="GO" id="GO:0016787">
    <property type="term" value="F:hydrolase activity"/>
    <property type="evidence" value="ECO:0007669"/>
    <property type="project" value="UniProtKB-KW"/>
</dbReference>
<name>A0A3A1TSN8_9MICO</name>
<dbReference type="EMBL" id="QXTG01000004">
    <property type="protein sequence ID" value="RIX26081.1"/>
    <property type="molecule type" value="Genomic_DNA"/>
</dbReference>
<dbReference type="Gene3D" id="3.40.50.1110">
    <property type="entry name" value="SGNH hydrolase"/>
    <property type="match status" value="1"/>
</dbReference>
<keyword evidence="3" id="KW-1185">Reference proteome</keyword>
<evidence type="ECO:0000256" key="1">
    <source>
        <dbReference type="SAM" id="SignalP"/>
    </source>
</evidence>
<sequence>MRRGRRVALVVLVVVVALIAVAAAAGAVIKTRDDARAAQRSAAEYTPPPLTDPTPAARPIVAVVGDDSTSAAGPGVSQSERWTARVAAQQDVDVQTFASAGSSYLSKGSDGRTLAAQAARVPRNAAVVFVFGGARDATATPLRVSRAASQTISTVQARAPQAVVVLVGPVLSGGTDALTVADLRTNLQNVAGAFQIRFVDPVQQAWLNSTPSSGSRLTESDEQVLAARFGTIVAQLLPAN</sequence>
<reference evidence="3" key="1">
    <citation type="submission" date="2018-09" db="EMBL/GenBank/DDBJ databases">
        <authorList>
            <person name="Kim I."/>
        </authorList>
    </citation>
    <scope>NUCLEOTIDE SEQUENCE [LARGE SCALE GENOMIC DNA]</scope>
    <source>
        <strain evidence="3">DD4a</strain>
    </source>
</reference>
<keyword evidence="2" id="KW-0378">Hydrolase</keyword>
<dbReference type="Proteomes" id="UP000265742">
    <property type="component" value="Unassembled WGS sequence"/>
</dbReference>
<protein>
    <submittedName>
        <fullName evidence="2">SGNH/GDSL hydrolase family protein</fullName>
    </submittedName>
</protein>
<feature type="chain" id="PRO_5039310700" evidence="1">
    <location>
        <begin position="23"/>
        <end position="240"/>
    </location>
</feature>
<dbReference type="AlphaFoldDB" id="A0A3A1TSN8"/>
<comment type="caution">
    <text evidence="2">The sequence shown here is derived from an EMBL/GenBank/DDBJ whole genome shotgun (WGS) entry which is preliminary data.</text>
</comment>
<dbReference type="InterPro" id="IPR036514">
    <property type="entry name" value="SGNH_hydro_sf"/>
</dbReference>
<organism evidence="2 3">
    <name type="scientific">Amnibacterium setariae</name>
    <dbReference type="NCBI Taxonomy" id="2306585"/>
    <lineage>
        <taxon>Bacteria</taxon>
        <taxon>Bacillati</taxon>
        <taxon>Actinomycetota</taxon>
        <taxon>Actinomycetes</taxon>
        <taxon>Micrococcales</taxon>
        <taxon>Microbacteriaceae</taxon>
        <taxon>Amnibacterium</taxon>
    </lineage>
</organism>
<dbReference type="SUPFAM" id="SSF52266">
    <property type="entry name" value="SGNH hydrolase"/>
    <property type="match status" value="1"/>
</dbReference>
<keyword evidence="1" id="KW-0732">Signal</keyword>
<accession>A0A3A1TSN8</accession>
<evidence type="ECO:0000313" key="2">
    <source>
        <dbReference type="EMBL" id="RIX26081.1"/>
    </source>
</evidence>
<proteinExistence type="predicted"/>
<evidence type="ECO:0000313" key="3">
    <source>
        <dbReference type="Proteomes" id="UP000265742"/>
    </source>
</evidence>